<organism evidence="1">
    <name type="scientific">Niallia circulans</name>
    <name type="common">Bacillus circulans</name>
    <dbReference type="NCBI Taxonomy" id="1397"/>
    <lineage>
        <taxon>Bacteria</taxon>
        <taxon>Bacillati</taxon>
        <taxon>Bacillota</taxon>
        <taxon>Bacilli</taxon>
        <taxon>Bacillales</taxon>
        <taxon>Bacillaceae</taxon>
        <taxon>Niallia</taxon>
    </lineage>
</organism>
<dbReference type="AlphaFoldDB" id="A0A941GEF4"/>
<dbReference type="EMBL" id="JAGTPX010000001">
    <property type="protein sequence ID" value="MBR8668000.1"/>
    <property type="molecule type" value="Genomic_DNA"/>
</dbReference>
<accession>A0A941GEF4</accession>
<reference evidence="1" key="1">
    <citation type="submission" date="2021-04" db="EMBL/GenBank/DDBJ databases">
        <title>Genomic analysis of electroactive and textile dye degrading Bacillus circulans strain: DC10 isolated from constructed wetland-microbial fuel cells treating textile dye wastewaters.</title>
        <authorList>
            <person name="Patel D.U."/>
            <person name="Desai C.R."/>
        </authorList>
    </citation>
    <scope>NUCLEOTIDE SEQUENCE</scope>
    <source>
        <strain evidence="1">DC10</strain>
    </source>
</reference>
<protein>
    <submittedName>
        <fullName evidence="1">Uncharacterized protein</fullName>
    </submittedName>
</protein>
<gene>
    <name evidence="1" type="ORF">KD144_00480</name>
</gene>
<dbReference type="RefSeq" id="WP_212116635.1">
    <property type="nucleotide sequence ID" value="NZ_JAGTPX020000001.1"/>
</dbReference>
<name>A0A941GEF4_NIACI</name>
<sequence>MSLITKVTLESGIEITNAYITIGRLEEQNKYITIYVETFLDQAAYLEGKPYVSRKSYNFDADVSENSLNYRKQGYEFMKTMDEYGDAIDVLEEGQTPLVE</sequence>
<proteinExistence type="predicted"/>
<evidence type="ECO:0000313" key="1">
    <source>
        <dbReference type="EMBL" id="MBR8668000.1"/>
    </source>
</evidence>
<comment type="caution">
    <text evidence="1">The sequence shown here is derived from an EMBL/GenBank/DDBJ whole genome shotgun (WGS) entry which is preliminary data.</text>
</comment>